<dbReference type="Pfam" id="PF00986">
    <property type="entry name" value="DNA_gyraseB_C"/>
    <property type="match status" value="1"/>
</dbReference>
<keyword evidence="3 10" id="KW-0479">Metal-binding</keyword>
<comment type="catalytic activity">
    <reaction evidence="1 10">
        <text>ATP-dependent breakage, passage and rejoining of double-stranded DNA.</text>
        <dbReference type="EC" id="5.6.2.2"/>
    </reaction>
</comment>
<gene>
    <name evidence="10" type="primary">gyrB</name>
    <name evidence="12" type="ORF">Apau_0197</name>
</gene>
<dbReference type="NCBIfam" id="NF011501">
    <property type="entry name" value="PRK14939.1"/>
    <property type="match status" value="1"/>
</dbReference>
<dbReference type="Pfam" id="PF01751">
    <property type="entry name" value="Toprim"/>
    <property type="match status" value="1"/>
</dbReference>
<dbReference type="InterPro" id="IPR014721">
    <property type="entry name" value="Ribsml_uS5_D2-typ_fold_subgr"/>
</dbReference>
<dbReference type="Gene3D" id="3.40.50.670">
    <property type="match status" value="1"/>
</dbReference>
<dbReference type="InterPro" id="IPR036890">
    <property type="entry name" value="HATPase_C_sf"/>
</dbReference>
<dbReference type="PANTHER" id="PTHR45866">
    <property type="entry name" value="DNA GYRASE/TOPOISOMERASE SUBUNIT B"/>
    <property type="match status" value="1"/>
</dbReference>
<dbReference type="HAMAP" id="MF_01898">
    <property type="entry name" value="GyrB"/>
    <property type="match status" value="1"/>
</dbReference>
<name>E3CXP0_9BACT</name>
<dbReference type="eggNOG" id="COG0187">
    <property type="taxonomic scope" value="Bacteria"/>
</dbReference>
<evidence type="ECO:0000256" key="8">
    <source>
        <dbReference type="ARBA" id="ARBA00023125"/>
    </source>
</evidence>
<dbReference type="InterPro" id="IPR000565">
    <property type="entry name" value="Topo_IIA_B"/>
</dbReference>
<keyword evidence="4 10" id="KW-0547">Nucleotide-binding</keyword>
<dbReference type="InterPro" id="IPR013760">
    <property type="entry name" value="Topo_IIA-like_dom_sf"/>
</dbReference>
<evidence type="ECO:0000313" key="13">
    <source>
        <dbReference type="Proteomes" id="UP000005096"/>
    </source>
</evidence>
<dbReference type="NCBIfam" id="NF004189">
    <property type="entry name" value="PRK05644.1"/>
    <property type="match status" value="1"/>
</dbReference>
<keyword evidence="9 10" id="KW-0413">Isomerase</keyword>
<evidence type="ECO:0000256" key="5">
    <source>
        <dbReference type="ARBA" id="ARBA00022840"/>
    </source>
</evidence>
<evidence type="ECO:0000256" key="7">
    <source>
        <dbReference type="ARBA" id="ARBA00023029"/>
    </source>
</evidence>
<evidence type="ECO:0000256" key="9">
    <source>
        <dbReference type="ARBA" id="ARBA00023235"/>
    </source>
</evidence>
<dbReference type="InterPro" id="IPR011557">
    <property type="entry name" value="GyrB"/>
</dbReference>
<dbReference type="PROSITE" id="PS50880">
    <property type="entry name" value="TOPRIM"/>
    <property type="match status" value="1"/>
</dbReference>
<dbReference type="InterPro" id="IPR003594">
    <property type="entry name" value="HATPase_dom"/>
</dbReference>
<feature type="domain" description="Toprim" evidence="11">
    <location>
        <begin position="421"/>
        <end position="535"/>
    </location>
</feature>
<dbReference type="InterPro" id="IPR001241">
    <property type="entry name" value="Topo_IIA"/>
</dbReference>
<dbReference type="HOGENOM" id="CLU_006146_4_1_0"/>
<dbReference type="InterPro" id="IPR034160">
    <property type="entry name" value="TOPRIM_GyrB"/>
</dbReference>
<protein>
    <recommendedName>
        <fullName evidence="10">DNA gyrase subunit B</fullName>
        <ecNumber evidence="10">5.6.2.2</ecNumber>
    </recommendedName>
</protein>
<dbReference type="GO" id="GO:0034335">
    <property type="term" value="F:DNA negative supercoiling activity"/>
    <property type="evidence" value="ECO:0007669"/>
    <property type="project" value="UniProtKB-ARBA"/>
</dbReference>
<evidence type="ECO:0000256" key="1">
    <source>
        <dbReference type="ARBA" id="ARBA00000185"/>
    </source>
</evidence>
<dbReference type="GO" id="GO:0005694">
    <property type="term" value="C:chromosome"/>
    <property type="evidence" value="ECO:0007669"/>
    <property type="project" value="InterPro"/>
</dbReference>
<comment type="subcellular location">
    <subcellularLocation>
        <location evidence="10">Cytoplasm</location>
    </subcellularLocation>
</comment>
<keyword evidence="10" id="KW-0963">Cytoplasm</keyword>
<dbReference type="EC" id="5.6.2.2" evidence="10"/>
<dbReference type="InterPro" id="IPR013759">
    <property type="entry name" value="Topo_IIA_B_C"/>
</dbReference>
<feature type="binding site" evidence="10">
    <location>
        <position position="500"/>
    </location>
    <ligand>
        <name>Mg(2+)</name>
        <dbReference type="ChEBI" id="CHEBI:18420"/>
        <label>2</label>
    </ligand>
</feature>
<dbReference type="NCBIfam" id="TIGR01059">
    <property type="entry name" value="gyrB"/>
    <property type="match status" value="1"/>
</dbReference>
<dbReference type="RefSeq" id="WP_006299777.1">
    <property type="nucleotide sequence ID" value="NZ_CM001022.1"/>
</dbReference>
<evidence type="ECO:0000259" key="11">
    <source>
        <dbReference type="PROSITE" id="PS50880"/>
    </source>
</evidence>
<proteinExistence type="inferred from homology"/>
<dbReference type="FunFam" id="3.40.50.670:FF:000002">
    <property type="entry name" value="DNA gyrase subunit B"/>
    <property type="match status" value="1"/>
</dbReference>
<dbReference type="FunFam" id="3.30.565.10:FF:000002">
    <property type="entry name" value="DNA gyrase subunit B"/>
    <property type="match status" value="1"/>
</dbReference>
<evidence type="ECO:0000313" key="12">
    <source>
        <dbReference type="EMBL" id="EFQ22633.1"/>
    </source>
</evidence>
<dbReference type="InterPro" id="IPR013506">
    <property type="entry name" value="Topo_IIA_bsu_dom2"/>
</dbReference>
<sequence>MEAPASQYTAKDIQVLEGLEAVRKRPGMYIGDQGPRGLHHLVYEVVDNAIDEAMAGVCDTVYVTIHPEGSVSVVDNGRGIPTEIHAATGKSAAEVVLTVLHAGAKFDKKAYQVSGGLHGVGVSVVNALSEWLEVTIWRNGREHRQRFERGAAVTELQTGEDTDRRGTKVQFMPDEEIFSTLDFSSETLLGRLRELAFLNPGITIHFQDLRQDPILEKHYHFEGGIASFAEYLNRGKEVLFKPPVVVRGEKDNVVVDVALQYNDTYLERVFAFANLINTVEGGTHVSGFRTALTRAVNDQARKEKILKDKDPNFTGDDLKEGLTAVVSVKLLEPQFEGQTKTKLGNGDVKGIVDSVVYEGLKALLEERADILKPVVDKAVRARQAREAAKKARDLVRRKSAMSGLDLPGKLADCSNRNPEECEVYIVEGESAGGSAKMGRNRSFQAILPLRGKILNVERARLDKILSNEMVRTIIQALGCGVGDDFDYAKLRYHKIFLMADADVDGAHIRTLLLTLFFRYMPQIIENGHLYVAQPPLYRVQEGKTVHYCFSDKELKTLTDKASKRVSVQRYKGLGEMNPEQLWETTMDPANRIIKRVEVDDAVTADELFGILMGDAVEPRREFIETHAKEVRNLDI</sequence>
<dbReference type="Proteomes" id="UP000005096">
    <property type="component" value="Chromosome"/>
</dbReference>
<dbReference type="EMBL" id="CM001022">
    <property type="protein sequence ID" value="EFQ22633.1"/>
    <property type="molecule type" value="Genomic_DNA"/>
</dbReference>
<dbReference type="CDD" id="cd16928">
    <property type="entry name" value="HATPase_GyrB-like"/>
    <property type="match status" value="1"/>
</dbReference>
<evidence type="ECO:0000256" key="4">
    <source>
        <dbReference type="ARBA" id="ARBA00022741"/>
    </source>
</evidence>
<dbReference type="GO" id="GO:0003677">
    <property type="term" value="F:DNA binding"/>
    <property type="evidence" value="ECO:0007669"/>
    <property type="project" value="UniProtKB-KW"/>
</dbReference>
<dbReference type="Pfam" id="PF00204">
    <property type="entry name" value="DNA_gyraseB"/>
    <property type="match status" value="1"/>
</dbReference>
<dbReference type="PRINTS" id="PR01159">
    <property type="entry name" value="DNAGYRASEB"/>
</dbReference>
<dbReference type="SUPFAM" id="SSF56719">
    <property type="entry name" value="Type II DNA topoisomerase"/>
    <property type="match status" value="1"/>
</dbReference>
<dbReference type="Gene3D" id="3.30.230.10">
    <property type="match status" value="1"/>
</dbReference>
<dbReference type="InterPro" id="IPR020568">
    <property type="entry name" value="Ribosomal_Su5_D2-typ_SF"/>
</dbReference>
<dbReference type="SMART" id="SM00387">
    <property type="entry name" value="HATPase_c"/>
    <property type="match status" value="1"/>
</dbReference>
<organism evidence="12 13">
    <name type="scientific">Aminomonas paucivorans DSM 12260</name>
    <dbReference type="NCBI Taxonomy" id="584708"/>
    <lineage>
        <taxon>Bacteria</taxon>
        <taxon>Thermotogati</taxon>
        <taxon>Synergistota</taxon>
        <taxon>Synergistia</taxon>
        <taxon>Synergistales</taxon>
        <taxon>Synergistaceae</taxon>
        <taxon>Aminomonas</taxon>
    </lineage>
</organism>
<dbReference type="OrthoDB" id="9802808at2"/>
<comment type="subunit">
    <text evidence="10">Heterotetramer, composed of two GyrA and two GyrB chains. In the heterotetramer, GyrA contains the active site tyrosine that forms a transient covalent intermediate with DNA, while GyrB binds cofactors and catalyzes ATP hydrolysis.</text>
</comment>
<evidence type="ECO:0000256" key="10">
    <source>
        <dbReference type="HAMAP-Rule" id="MF_01898"/>
    </source>
</evidence>
<accession>E3CXP0</accession>
<dbReference type="STRING" id="584708.Apau_0197"/>
<dbReference type="FunFam" id="3.30.230.10:FF:000005">
    <property type="entry name" value="DNA gyrase subunit B"/>
    <property type="match status" value="1"/>
</dbReference>
<dbReference type="GO" id="GO:0006265">
    <property type="term" value="P:DNA topological change"/>
    <property type="evidence" value="ECO:0007669"/>
    <property type="project" value="UniProtKB-UniRule"/>
</dbReference>
<comment type="function">
    <text evidence="10">A type II topoisomerase that negatively supercoils closed circular double-stranded (ds) DNA in an ATP-dependent manner to modulate DNA topology and maintain chromosomes in an underwound state. Negative supercoiling favors strand separation, and DNA replication, transcription, recombination and repair, all of which involve strand separation. Also able to catalyze the interconversion of other topological isomers of dsDNA rings, including catenanes and knotted rings. Type II topoisomerases break and join 2 DNA strands simultaneously in an ATP-dependent manner.</text>
</comment>
<dbReference type="SMART" id="SM00433">
    <property type="entry name" value="TOP2c"/>
    <property type="match status" value="1"/>
</dbReference>
<dbReference type="PANTHER" id="PTHR45866:SF1">
    <property type="entry name" value="DNA GYRASE SUBUNIT B, MITOCHONDRIAL"/>
    <property type="match status" value="1"/>
</dbReference>
<dbReference type="GO" id="GO:0005737">
    <property type="term" value="C:cytoplasm"/>
    <property type="evidence" value="ECO:0007669"/>
    <property type="project" value="UniProtKB-SubCell"/>
</dbReference>
<keyword evidence="8" id="KW-0238">DNA-binding</keyword>
<evidence type="ECO:0000256" key="3">
    <source>
        <dbReference type="ARBA" id="ARBA00022723"/>
    </source>
</evidence>
<dbReference type="SUPFAM" id="SSF54211">
    <property type="entry name" value="Ribosomal protein S5 domain 2-like"/>
    <property type="match status" value="1"/>
</dbReference>
<comment type="miscellaneous">
    <text evidence="10">Few gyrases are as efficient as E.coli at forming negative supercoils. Not all organisms have 2 type II topoisomerases; in organisms with a single type II topoisomerase this enzyme also has to decatenate newly replicated chromosomes.</text>
</comment>
<evidence type="ECO:0000256" key="6">
    <source>
        <dbReference type="ARBA" id="ARBA00022842"/>
    </source>
</evidence>
<dbReference type="Gene3D" id="3.30.565.10">
    <property type="entry name" value="Histidine kinase-like ATPase, C-terminal domain"/>
    <property type="match status" value="1"/>
</dbReference>
<keyword evidence="7 10" id="KW-0799">Topoisomerase</keyword>
<dbReference type="GO" id="GO:0006261">
    <property type="term" value="P:DNA-templated DNA replication"/>
    <property type="evidence" value="ECO:0007669"/>
    <property type="project" value="UniProtKB-UniRule"/>
</dbReference>
<dbReference type="InterPro" id="IPR002288">
    <property type="entry name" value="DNA_gyrase_B_C"/>
</dbReference>
<dbReference type="CDD" id="cd03366">
    <property type="entry name" value="TOPRIM_TopoIIA_GyrB"/>
    <property type="match status" value="1"/>
</dbReference>
<dbReference type="SUPFAM" id="SSF55874">
    <property type="entry name" value="ATPase domain of HSP90 chaperone/DNA topoisomerase II/histidine kinase"/>
    <property type="match status" value="1"/>
</dbReference>
<feature type="site" description="Interaction with DNA" evidence="10">
    <location>
        <position position="452"/>
    </location>
</feature>
<dbReference type="AlphaFoldDB" id="E3CXP0"/>
<dbReference type="CDD" id="cd00822">
    <property type="entry name" value="TopoII_Trans_DNA_gyrase"/>
    <property type="match status" value="1"/>
</dbReference>
<feature type="binding site" evidence="10">
    <location>
        <position position="427"/>
    </location>
    <ligand>
        <name>Mg(2+)</name>
        <dbReference type="ChEBI" id="CHEBI:18420"/>
        <label>1</label>
        <note>catalytic</note>
    </ligand>
</feature>
<feature type="site" description="Interaction with DNA" evidence="10">
    <location>
        <position position="455"/>
    </location>
</feature>
<dbReference type="InterPro" id="IPR006171">
    <property type="entry name" value="TOPRIM_dom"/>
</dbReference>
<keyword evidence="6 10" id="KW-0460">Magnesium</keyword>
<dbReference type="Pfam" id="PF02518">
    <property type="entry name" value="HATPase_c"/>
    <property type="match status" value="1"/>
</dbReference>
<dbReference type="GO" id="GO:0046872">
    <property type="term" value="F:metal ion binding"/>
    <property type="evidence" value="ECO:0007669"/>
    <property type="project" value="UniProtKB-KW"/>
</dbReference>
<reference evidence="12 13" key="1">
    <citation type="journal article" date="2010" name="Stand. Genomic Sci.">
        <title>Non-contiguous finished genome sequence of Aminomonas paucivorans type strain (GLU-3).</title>
        <authorList>
            <person name="Pitluck S."/>
            <person name="Yasawong M."/>
            <person name="Held B."/>
            <person name="Lapidus A."/>
            <person name="Nolan M."/>
            <person name="Copeland A."/>
            <person name="Lucas S."/>
            <person name="Del Rio T.G."/>
            <person name="Tice H."/>
            <person name="Cheng J.F."/>
            <person name="Chertkov O."/>
            <person name="Goodwin L."/>
            <person name="Tapia R."/>
            <person name="Han C."/>
            <person name="Liolios K."/>
            <person name="Ivanova N."/>
            <person name="Mavromatis K."/>
            <person name="Ovchinnikova G."/>
            <person name="Pati A."/>
            <person name="Chen A."/>
            <person name="Palaniappan K."/>
            <person name="Land M."/>
            <person name="Hauser L."/>
            <person name="Chang Y.J."/>
            <person name="Jeffries C.D."/>
            <person name="Pukall R."/>
            <person name="Spring S."/>
            <person name="Rohde M."/>
            <person name="Sikorski J."/>
            <person name="Goker M."/>
            <person name="Woyke T."/>
            <person name="Bristow J."/>
            <person name="Eisen J.A."/>
            <person name="Markowitz V."/>
            <person name="Hugenholtz P."/>
            <person name="Kyrpides N.C."/>
            <person name="Klenk H.P."/>
        </authorList>
    </citation>
    <scope>NUCLEOTIDE SEQUENCE [LARGE SCALE GENOMIC DNA]</scope>
    <source>
        <strain evidence="12 13">DSM 12260</strain>
    </source>
</reference>
<dbReference type="GO" id="GO:0005524">
    <property type="term" value="F:ATP binding"/>
    <property type="evidence" value="ECO:0007669"/>
    <property type="project" value="UniProtKB-UniRule"/>
</dbReference>
<evidence type="ECO:0000256" key="2">
    <source>
        <dbReference type="ARBA" id="ARBA00010708"/>
    </source>
</evidence>
<keyword evidence="5 10" id="KW-0067">ATP-binding</keyword>
<feature type="binding site" evidence="10">
    <location>
        <position position="500"/>
    </location>
    <ligand>
        <name>Mg(2+)</name>
        <dbReference type="ChEBI" id="CHEBI:18420"/>
        <label>1</label>
        <note>catalytic</note>
    </ligand>
</feature>
<comment type="cofactor">
    <cofactor evidence="10">
        <name>Mg(2+)</name>
        <dbReference type="ChEBI" id="CHEBI:18420"/>
    </cofactor>
    <cofactor evidence="10">
        <name>Mn(2+)</name>
        <dbReference type="ChEBI" id="CHEBI:29035"/>
    </cofactor>
    <cofactor evidence="10">
        <name>Ca(2+)</name>
        <dbReference type="ChEBI" id="CHEBI:29108"/>
    </cofactor>
    <text evidence="10">Binds two Mg(2+) per subunit. The magnesium ions form salt bridges with both the protein and the DNA. Can also accept other divalent metal cations, such as Mn(2+) or Ca(2+).</text>
</comment>
<feature type="binding site" evidence="10">
    <location>
        <position position="502"/>
    </location>
    <ligand>
        <name>Mg(2+)</name>
        <dbReference type="ChEBI" id="CHEBI:18420"/>
        <label>2</label>
    </ligand>
</feature>
<keyword evidence="13" id="KW-1185">Reference proteome</keyword>
<dbReference type="PaxDb" id="584708-Apau_0197"/>
<comment type="similarity">
    <text evidence="2 10">Belongs to the type II topoisomerase GyrB family.</text>
</comment>
<dbReference type="PRINTS" id="PR00418">
    <property type="entry name" value="TPI2FAMILY"/>
</dbReference>